<evidence type="ECO:0000256" key="2">
    <source>
        <dbReference type="ARBA" id="ARBA00022692"/>
    </source>
</evidence>
<dbReference type="PROSITE" id="PS01218">
    <property type="entry name" value="TATC"/>
    <property type="match status" value="1"/>
</dbReference>
<keyword evidence="5" id="KW-0653">Protein transport</keyword>
<comment type="subunit">
    <text evidence="5">Forms a complex with TatA.</text>
</comment>
<keyword evidence="3 5" id="KW-1133">Transmembrane helix</keyword>
<evidence type="ECO:0000256" key="4">
    <source>
        <dbReference type="ARBA" id="ARBA00023136"/>
    </source>
</evidence>
<dbReference type="PANTHER" id="PTHR30371">
    <property type="entry name" value="SEC-INDEPENDENT PROTEIN TRANSLOCASE PROTEIN TATC"/>
    <property type="match status" value="1"/>
</dbReference>
<dbReference type="InterPro" id="IPR019820">
    <property type="entry name" value="Sec-indep_translocase_CS"/>
</dbReference>
<evidence type="ECO:0000256" key="1">
    <source>
        <dbReference type="ARBA" id="ARBA00004141"/>
    </source>
</evidence>
<dbReference type="GO" id="GO:0009977">
    <property type="term" value="F:proton motive force dependent protein transmembrane transporter activity"/>
    <property type="evidence" value="ECO:0007669"/>
    <property type="project" value="TreeGrafter"/>
</dbReference>
<gene>
    <name evidence="5" type="primary">tatC</name>
    <name evidence="6" type="ORF">SAMN04487969_11079</name>
</gene>
<comment type="subcellular location">
    <subcellularLocation>
        <location evidence="5">Cell membrane</location>
        <topology evidence="5">Multi-pass membrane protein</topology>
    </subcellularLocation>
    <subcellularLocation>
        <location evidence="1">Membrane</location>
        <topology evidence="1">Multi-pass membrane protein</topology>
    </subcellularLocation>
</comment>
<keyword evidence="5" id="KW-1003">Cell membrane</keyword>
<comment type="similarity">
    <text evidence="5">Belongs to the TatC family.</text>
</comment>
<accession>A0A1I2EUW7</accession>
<keyword evidence="7" id="KW-1185">Reference proteome</keyword>
<proteinExistence type="inferred from homology"/>
<name>A0A1I2EUW7_9BACL</name>
<dbReference type="InterPro" id="IPR002033">
    <property type="entry name" value="TatC"/>
</dbReference>
<dbReference type="OrthoDB" id="9777044at2"/>
<protein>
    <recommendedName>
        <fullName evidence="5">Sec-independent protein translocase protein TatC</fullName>
    </recommendedName>
</protein>
<feature type="transmembrane region" description="Helical" evidence="5">
    <location>
        <begin position="37"/>
        <end position="55"/>
    </location>
</feature>
<dbReference type="AlphaFoldDB" id="A0A1I2EUW7"/>
<evidence type="ECO:0000313" key="7">
    <source>
        <dbReference type="Proteomes" id="UP000183410"/>
    </source>
</evidence>
<dbReference type="RefSeq" id="WP_082110635.1">
    <property type="nucleotide sequence ID" value="NZ_FONN01000010.1"/>
</dbReference>
<dbReference type="GO" id="GO:0043953">
    <property type="term" value="P:protein transport by the Tat complex"/>
    <property type="evidence" value="ECO:0007669"/>
    <property type="project" value="UniProtKB-UniRule"/>
</dbReference>
<feature type="transmembrane region" description="Helical" evidence="5">
    <location>
        <begin position="84"/>
        <end position="106"/>
    </location>
</feature>
<dbReference type="PRINTS" id="PR01840">
    <property type="entry name" value="TATCFAMILY"/>
</dbReference>
<dbReference type="GO" id="GO:0065002">
    <property type="term" value="P:intracellular protein transmembrane transport"/>
    <property type="evidence" value="ECO:0007669"/>
    <property type="project" value="TreeGrafter"/>
</dbReference>
<dbReference type="Pfam" id="PF00902">
    <property type="entry name" value="TatC"/>
    <property type="match status" value="1"/>
</dbReference>
<evidence type="ECO:0000256" key="5">
    <source>
        <dbReference type="HAMAP-Rule" id="MF_00902"/>
    </source>
</evidence>
<feature type="transmembrane region" description="Helical" evidence="5">
    <location>
        <begin position="233"/>
        <end position="252"/>
    </location>
</feature>
<evidence type="ECO:0000313" key="6">
    <source>
        <dbReference type="EMBL" id="SFE96892.1"/>
    </source>
</evidence>
<dbReference type="Proteomes" id="UP000183410">
    <property type="component" value="Unassembled WGS sequence"/>
</dbReference>
<evidence type="ECO:0000256" key="3">
    <source>
        <dbReference type="ARBA" id="ARBA00022989"/>
    </source>
</evidence>
<keyword evidence="5" id="KW-0813">Transport</keyword>
<dbReference type="PANTHER" id="PTHR30371:SF4">
    <property type="entry name" value="SEC-INDEPENDENT PROTEIN TRANSLOCASE PROTEIN TATCD"/>
    <property type="match status" value="1"/>
</dbReference>
<dbReference type="EMBL" id="FONN01000010">
    <property type="protein sequence ID" value="SFE96892.1"/>
    <property type="molecule type" value="Genomic_DNA"/>
</dbReference>
<keyword evidence="4 5" id="KW-0472">Membrane</keyword>
<comment type="function">
    <text evidence="5">Part of the twin-arginine translocation (Tat) system that transports large folded proteins containing a characteristic twin-arginine motif in their signal peptide across membranes.</text>
</comment>
<keyword evidence="2 5" id="KW-0812">Transmembrane</keyword>
<feature type="transmembrane region" description="Helical" evidence="5">
    <location>
        <begin position="170"/>
        <end position="198"/>
    </location>
</feature>
<feature type="transmembrane region" description="Helical" evidence="5">
    <location>
        <begin position="127"/>
        <end position="150"/>
    </location>
</feature>
<reference evidence="7" key="1">
    <citation type="submission" date="2016-10" db="EMBL/GenBank/DDBJ databases">
        <authorList>
            <person name="Varghese N."/>
            <person name="Submissions S."/>
        </authorList>
    </citation>
    <scope>NUCLEOTIDE SEQUENCE [LARGE SCALE GENOMIC DNA]</scope>
    <source>
        <strain evidence="7">CGMCC 1.10223</strain>
    </source>
</reference>
<dbReference type="GO" id="GO:0033281">
    <property type="term" value="C:TAT protein transport complex"/>
    <property type="evidence" value="ECO:0007669"/>
    <property type="project" value="UniProtKB-UniRule"/>
</dbReference>
<keyword evidence="5" id="KW-0811">Translocation</keyword>
<dbReference type="HAMAP" id="MF_00902">
    <property type="entry name" value="TatC"/>
    <property type="match status" value="1"/>
</dbReference>
<organism evidence="6 7">
    <name type="scientific">Paenibacillus algorifonticola</name>
    <dbReference type="NCBI Taxonomy" id="684063"/>
    <lineage>
        <taxon>Bacteria</taxon>
        <taxon>Bacillati</taxon>
        <taxon>Bacillota</taxon>
        <taxon>Bacilli</taxon>
        <taxon>Bacillales</taxon>
        <taxon>Paenibacillaceae</taxon>
        <taxon>Paenibacillus</taxon>
    </lineage>
</organism>
<dbReference type="NCBIfam" id="TIGR00945">
    <property type="entry name" value="tatC"/>
    <property type="match status" value="1"/>
</dbReference>
<sequence>MGIRQDEATEQPFNRERLREEGLMPLLEHIGELRKRIFYMLLVILVGLIAGLFVAKPAYDFIMSLEPARSLPMHTFSLWDGVGVYMKFALVIALIITIPFTAYQLWAFVKPALHVKEQRATLKYIPFALLMFLVGLSFSYFVVFPLAFHFTRNVSDSLDLVETFGIIQYFTFMFNILIPISLLFELPLVIMFLTAIRILNPIRLRKMRRISYFIMIFIGVVVTPPDFVSDALVAIPLIGLYEMSVFLSAAIYRKQLAADKLREEEMNEEAS</sequence>
<feature type="transmembrane region" description="Helical" evidence="5">
    <location>
        <begin position="210"/>
        <end position="227"/>
    </location>
</feature>